<organism evidence="1 2">
    <name type="scientific">Amazonocrinis nigriterrae CENA67</name>
    <dbReference type="NCBI Taxonomy" id="2794033"/>
    <lineage>
        <taxon>Bacteria</taxon>
        <taxon>Bacillati</taxon>
        <taxon>Cyanobacteriota</taxon>
        <taxon>Cyanophyceae</taxon>
        <taxon>Nostocales</taxon>
        <taxon>Nostocaceae</taxon>
        <taxon>Amazonocrinis</taxon>
        <taxon>Amazonocrinis nigriterrae</taxon>
    </lineage>
</organism>
<evidence type="ECO:0000313" key="1">
    <source>
        <dbReference type="EMBL" id="MBH8561693.1"/>
    </source>
</evidence>
<comment type="caution">
    <text evidence="1">The sequence shown here is derived from an EMBL/GenBank/DDBJ whole genome shotgun (WGS) entry which is preliminary data.</text>
</comment>
<gene>
    <name evidence="1" type="ORF">I8748_05775</name>
</gene>
<dbReference type="RefSeq" id="WP_198123698.1">
    <property type="nucleotide sequence ID" value="NZ_JAECZC010000007.1"/>
</dbReference>
<dbReference type="InterPro" id="IPR043067">
    <property type="entry name" value="CcbP_b-brl"/>
</dbReference>
<reference evidence="1 2" key="1">
    <citation type="journal article" date="2021" name="Int. J. Syst. Evol. Microbiol.">
        <title>Amazonocrinis nigriterrae gen. nov., sp. nov., Atlanticothrix silvestris gen. nov., sp. nov. and Dendronalium phyllosphericum gen. nov., sp. nov., nostocacean cyanobacteria from Brazilian environments.</title>
        <authorList>
            <person name="Alvarenga D.O."/>
            <person name="Andreote A.P.D."/>
            <person name="Branco L.H.Z."/>
            <person name="Delbaje E."/>
            <person name="Cruz R.B."/>
            <person name="Varani A.M."/>
            <person name="Fiore M.F."/>
        </authorList>
    </citation>
    <scope>NUCLEOTIDE SEQUENCE [LARGE SCALE GENOMIC DNA]</scope>
    <source>
        <strain evidence="1 2">CENA67</strain>
    </source>
</reference>
<evidence type="ECO:0000313" key="2">
    <source>
        <dbReference type="Proteomes" id="UP000632766"/>
    </source>
</evidence>
<accession>A0A8J7HQ78</accession>
<keyword evidence="2" id="KW-1185">Reference proteome</keyword>
<dbReference type="InterPro" id="IPR020994">
    <property type="entry name" value="Uncharacterised_Ca-bd_CcbP"/>
</dbReference>
<dbReference type="Proteomes" id="UP000632766">
    <property type="component" value="Unassembled WGS sequence"/>
</dbReference>
<proteinExistence type="predicted"/>
<protein>
    <submittedName>
        <fullName evidence="1">Calcium-binding protein</fullName>
    </submittedName>
</protein>
<dbReference type="Gene3D" id="6.10.140.400">
    <property type="match status" value="1"/>
</dbReference>
<dbReference type="Gene3D" id="2.30.30.530">
    <property type="entry name" value="Calcium binding protein CcbP, beta-barrel domain"/>
    <property type="match status" value="1"/>
</dbReference>
<sequence length="127" mass="14838">MPSVERDENRENRIETEIIVDTDNDKEERAMGWYYYLDDTLNVPFMAKLKKKSRKTGTVEEKEVEVLGMAPDDDCLKDMYVDVVYPGGKDEDIFTAKLSEIEPIDADDETNEAIADWHYWLARGYKF</sequence>
<dbReference type="AlphaFoldDB" id="A0A8J7HQ78"/>
<dbReference type="Pfam" id="PF11535">
    <property type="entry name" value="Calci_bind_CcbP"/>
    <property type="match status" value="1"/>
</dbReference>
<dbReference type="EMBL" id="JAECZC010000007">
    <property type="protein sequence ID" value="MBH8561693.1"/>
    <property type="molecule type" value="Genomic_DNA"/>
</dbReference>
<name>A0A8J7HQ78_9NOST</name>